<dbReference type="GeneID" id="113515661"/>
<dbReference type="RefSeq" id="XP_052749193.1">
    <property type="nucleotide sequence ID" value="XM_052893233.1"/>
</dbReference>
<reference evidence="3" key="1">
    <citation type="submission" date="2025-08" db="UniProtKB">
        <authorList>
            <consortium name="RefSeq"/>
        </authorList>
    </citation>
    <scope>IDENTIFICATION</scope>
    <source>
        <tissue evidence="3">Whole larvae</tissue>
    </source>
</reference>
<feature type="transmembrane region" description="Helical" evidence="1">
    <location>
        <begin position="6"/>
        <end position="25"/>
    </location>
</feature>
<protein>
    <submittedName>
        <fullName evidence="3">Uncharacterized protein LOC113515661 isoform X1</fullName>
    </submittedName>
</protein>
<keyword evidence="1" id="KW-0812">Transmembrane</keyword>
<evidence type="ECO:0000313" key="3">
    <source>
        <dbReference type="RefSeq" id="XP_052749193.1"/>
    </source>
</evidence>
<evidence type="ECO:0000313" key="2">
    <source>
        <dbReference type="Proteomes" id="UP001652740"/>
    </source>
</evidence>
<evidence type="ECO:0000256" key="1">
    <source>
        <dbReference type="SAM" id="Phobius"/>
    </source>
</evidence>
<sequence length="363" mass="41646">MFYITSYINMVVFMLIIIILSNQQLDVRVDKNTAMYKMVNTKKDMLYNPKEWDKKDLLLVKLVQRSRMLYDSGKNKAYYWSYFSRNLGLSPNECQRRWNLILKSYKSIKLANSQGGNIVSPLLDGNLEFLDELLLWETSSQIDLTNENVSEKEETNYIVTLDMIENILNQRDDCNFNIDPDDIEMKNIFNMVNNRIMEALNVSKSSTTTNAVTDDEIQLPKITLFRSNNLMPCAESNAFNTGMNLLNDATDSSALALLNDGSKRIIDTPDQADACLEESDLKPMQAICIKSATPSINIGQLKPNYKVNMNRRQDALLLHNCNNCKTPEFFKQLGSYLVNNISEEKQMELRLKICSLVTAELEQ</sequence>
<keyword evidence="2" id="KW-1185">Reference proteome</keyword>
<dbReference type="Proteomes" id="UP001652740">
    <property type="component" value="Unplaced"/>
</dbReference>
<gene>
    <name evidence="3" type="primary">LOC113515661</name>
</gene>
<keyword evidence="1" id="KW-0472">Membrane</keyword>
<name>A0ABM3MCQ0_GALME</name>
<accession>A0ABM3MCQ0</accession>
<proteinExistence type="predicted"/>
<keyword evidence="1" id="KW-1133">Transmembrane helix</keyword>
<organism evidence="2 3">
    <name type="scientific">Galleria mellonella</name>
    <name type="common">Greater wax moth</name>
    <dbReference type="NCBI Taxonomy" id="7137"/>
    <lineage>
        <taxon>Eukaryota</taxon>
        <taxon>Metazoa</taxon>
        <taxon>Ecdysozoa</taxon>
        <taxon>Arthropoda</taxon>
        <taxon>Hexapoda</taxon>
        <taxon>Insecta</taxon>
        <taxon>Pterygota</taxon>
        <taxon>Neoptera</taxon>
        <taxon>Endopterygota</taxon>
        <taxon>Lepidoptera</taxon>
        <taxon>Glossata</taxon>
        <taxon>Ditrysia</taxon>
        <taxon>Pyraloidea</taxon>
        <taxon>Pyralidae</taxon>
        <taxon>Galleriinae</taxon>
        <taxon>Galleria</taxon>
    </lineage>
</organism>